<keyword evidence="2" id="KW-0378">Hydrolase</keyword>
<feature type="domain" description="AB hydrolase-1" evidence="1">
    <location>
        <begin position="16"/>
        <end position="219"/>
    </location>
</feature>
<keyword evidence="3" id="KW-1185">Reference proteome</keyword>
<protein>
    <submittedName>
        <fullName evidence="2">Alpha/beta hydrolase</fullName>
    </submittedName>
</protein>
<dbReference type="Pfam" id="PF12697">
    <property type="entry name" value="Abhydrolase_6"/>
    <property type="match status" value="1"/>
</dbReference>
<reference evidence="3" key="1">
    <citation type="submission" date="2023-07" db="EMBL/GenBank/DDBJ databases">
        <title>30 novel species of actinomycetes from the DSMZ collection.</title>
        <authorList>
            <person name="Nouioui I."/>
        </authorList>
    </citation>
    <scope>NUCLEOTIDE SEQUENCE [LARGE SCALE GENOMIC DNA]</scope>
    <source>
        <strain evidence="3">DSM 44743</strain>
    </source>
</reference>
<dbReference type="PANTHER" id="PTHR43194">
    <property type="entry name" value="HYDROLASE ALPHA/BETA FOLD FAMILY"/>
    <property type="match status" value="1"/>
</dbReference>
<evidence type="ECO:0000259" key="1">
    <source>
        <dbReference type="Pfam" id="PF12697"/>
    </source>
</evidence>
<dbReference type="GO" id="GO:0016787">
    <property type="term" value="F:hydrolase activity"/>
    <property type="evidence" value="ECO:0007669"/>
    <property type="project" value="UniProtKB-KW"/>
</dbReference>
<evidence type="ECO:0000313" key="3">
    <source>
        <dbReference type="Proteomes" id="UP001183390"/>
    </source>
</evidence>
<dbReference type="PANTHER" id="PTHR43194:SF2">
    <property type="entry name" value="PEROXISOMAL MEMBRANE PROTEIN LPX1"/>
    <property type="match status" value="1"/>
</dbReference>
<dbReference type="Proteomes" id="UP001183390">
    <property type="component" value="Unassembled WGS sequence"/>
</dbReference>
<proteinExistence type="predicted"/>
<dbReference type="EMBL" id="JAVREP010000002">
    <property type="protein sequence ID" value="MDT0327903.1"/>
    <property type="molecule type" value="Genomic_DNA"/>
</dbReference>
<dbReference type="RefSeq" id="WP_311510651.1">
    <property type="nucleotide sequence ID" value="NZ_JAVREP010000002.1"/>
</dbReference>
<evidence type="ECO:0000313" key="2">
    <source>
        <dbReference type="EMBL" id="MDT0327903.1"/>
    </source>
</evidence>
<dbReference type="Gene3D" id="3.40.50.1820">
    <property type="entry name" value="alpha/beta hydrolase"/>
    <property type="match status" value="1"/>
</dbReference>
<name>A0ABU2M5I6_9ACTN</name>
<gene>
    <name evidence="2" type="ORF">RM479_05705</name>
</gene>
<dbReference type="InterPro" id="IPR029058">
    <property type="entry name" value="AB_hydrolase_fold"/>
</dbReference>
<comment type="caution">
    <text evidence="2">The sequence shown here is derived from an EMBL/GenBank/DDBJ whole genome shotgun (WGS) entry which is preliminary data.</text>
</comment>
<sequence length="237" mass="25476">MNLETYTNGNGERTAILVHGAAADHGTWHAVESALIERGHRVVSVDMRGHGRSPRGDYSVAALGDDLVDSLPVGADLAIGHSMGGLALSLAVERLAPAHAVYVDPAFRLPPMPADAGERMRRVFATADAAHVRAMNPRWNDLDVARELAGFAACDPEFYTFVADEVAGRDLLPDEPHVPSLVLHAENTITIDARTADELADRGFDVRMVPNAAHCIHRDDLPGLLAELDSWVRVAAT</sequence>
<dbReference type="SUPFAM" id="SSF53474">
    <property type="entry name" value="alpha/beta-Hydrolases"/>
    <property type="match status" value="1"/>
</dbReference>
<organism evidence="2 3">
    <name type="scientific">Nocardiopsis lambiniae</name>
    <dbReference type="NCBI Taxonomy" id="3075539"/>
    <lineage>
        <taxon>Bacteria</taxon>
        <taxon>Bacillati</taxon>
        <taxon>Actinomycetota</taxon>
        <taxon>Actinomycetes</taxon>
        <taxon>Streptosporangiales</taxon>
        <taxon>Nocardiopsidaceae</taxon>
        <taxon>Nocardiopsis</taxon>
    </lineage>
</organism>
<dbReference type="InterPro" id="IPR050228">
    <property type="entry name" value="Carboxylesterase_BioH"/>
</dbReference>
<accession>A0ABU2M5I6</accession>
<dbReference type="InterPro" id="IPR000073">
    <property type="entry name" value="AB_hydrolase_1"/>
</dbReference>